<keyword evidence="2" id="KW-1185">Reference proteome</keyword>
<reference evidence="1" key="1">
    <citation type="submission" date="2019-07" db="EMBL/GenBank/DDBJ databases">
        <title>Hyphodiscus hymeniophilus genome sequencing and assembly.</title>
        <authorList>
            <person name="Kramer G."/>
            <person name="Nodwell J."/>
        </authorList>
    </citation>
    <scope>NUCLEOTIDE SEQUENCE</scope>
    <source>
        <strain evidence="1">ATCC 34498</strain>
    </source>
</reference>
<proteinExistence type="predicted"/>
<comment type="caution">
    <text evidence="1">The sequence shown here is derived from an EMBL/GenBank/DDBJ whole genome shotgun (WGS) entry which is preliminary data.</text>
</comment>
<evidence type="ECO:0000313" key="2">
    <source>
        <dbReference type="Proteomes" id="UP000785200"/>
    </source>
</evidence>
<evidence type="ECO:0000313" key="1">
    <source>
        <dbReference type="EMBL" id="KAG0652585.1"/>
    </source>
</evidence>
<dbReference type="OrthoDB" id="3596146at2759"/>
<dbReference type="Proteomes" id="UP000785200">
    <property type="component" value="Unassembled WGS sequence"/>
</dbReference>
<sequence length="123" mass="13521">MAAVTAAQLFGARLLNQIANEEGSLDDVVSSSSLSFQLTQLLVQILKELRTIANPRPSRTGIPSLDDLWRQHGSNSKLNITGRGLPLLYHLLTILLTKLHGTIALYPFQNSNISMSSVRRLVI</sequence>
<accession>A0A9P6VS23</accession>
<dbReference type="AlphaFoldDB" id="A0A9P6VS23"/>
<dbReference type="EMBL" id="VNKQ01000002">
    <property type="protein sequence ID" value="KAG0652585.1"/>
    <property type="molecule type" value="Genomic_DNA"/>
</dbReference>
<organism evidence="1 2">
    <name type="scientific">Hyphodiscus hymeniophilus</name>
    <dbReference type="NCBI Taxonomy" id="353542"/>
    <lineage>
        <taxon>Eukaryota</taxon>
        <taxon>Fungi</taxon>
        <taxon>Dikarya</taxon>
        <taxon>Ascomycota</taxon>
        <taxon>Pezizomycotina</taxon>
        <taxon>Leotiomycetes</taxon>
        <taxon>Helotiales</taxon>
        <taxon>Hyphodiscaceae</taxon>
        <taxon>Hyphodiscus</taxon>
    </lineage>
</organism>
<name>A0A9P6VS23_9HELO</name>
<protein>
    <submittedName>
        <fullName evidence="1">Uncharacterized protein</fullName>
    </submittedName>
</protein>
<gene>
    <name evidence="1" type="ORF">D0Z07_0209</name>
</gene>